<dbReference type="Proteomes" id="UP000244309">
    <property type="component" value="Unassembled WGS sequence"/>
</dbReference>
<comment type="caution">
    <text evidence="1">The sequence shown here is derived from an EMBL/GenBank/DDBJ whole genome shotgun (WGS) entry which is preliminary data.</text>
</comment>
<proteinExistence type="predicted"/>
<reference evidence="1 2" key="1">
    <citation type="submission" date="2017-12" db="EMBL/GenBank/DDBJ databases">
        <title>Genome Sequence of a Multidrug-Resistant Candida haemulonii Isolate from a Patient with Chronic Leg Ulcers in Israel.</title>
        <authorList>
            <person name="Chow N.A."/>
            <person name="Gade L."/>
            <person name="Batra D."/>
            <person name="Rowe L.A."/>
            <person name="Ben-Ami R."/>
            <person name="Loparev V.N."/>
            <person name="Litvintseva A.P."/>
        </authorList>
    </citation>
    <scope>NUCLEOTIDE SEQUENCE [LARGE SCALE GENOMIC DNA]</scope>
    <source>
        <strain evidence="1 2">B11899</strain>
    </source>
</reference>
<dbReference type="Gene3D" id="3.40.30.10">
    <property type="entry name" value="Glutaredoxin"/>
    <property type="match status" value="1"/>
</dbReference>
<evidence type="ECO:0000313" key="1">
    <source>
        <dbReference type="EMBL" id="PVH22576.1"/>
    </source>
</evidence>
<dbReference type="AlphaFoldDB" id="A0A2V1AYK2"/>
<dbReference type="STRING" id="45357.A0A2V1AYK2"/>
<gene>
    <name evidence="1" type="ORF">CXQ85_005148</name>
</gene>
<evidence type="ECO:0008006" key="3">
    <source>
        <dbReference type="Google" id="ProtNLM"/>
    </source>
</evidence>
<dbReference type="Pfam" id="PF06999">
    <property type="entry name" value="Suc_Fer-like"/>
    <property type="match status" value="1"/>
</dbReference>
<dbReference type="PANTHER" id="PTHR31902:SF14">
    <property type="entry name" value="ACTIN PATCHES DISTAL PROTEIN 1"/>
    <property type="match status" value="1"/>
</dbReference>
<dbReference type="SUPFAM" id="SSF52833">
    <property type="entry name" value="Thioredoxin-like"/>
    <property type="match status" value="1"/>
</dbReference>
<keyword evidence="2" id="KW-1185">Reference proteome</keyword>
<organism evidence="1 2">
    <name type="scientific">Candidozyma haemuli</name>
    <dbReference type="NCBI Taxonomy" id="45357"/>
    <lineage>
        <taxon>Eukaryota</taxon>
        <taxon>Fungi</taxon>
        <taxon>Dikarya</taxon>
        <taxon>Ascomycota</taxon>
        <taxon>Saccharomycotina</taxon>
        <taxon>Pichiomycetes</taxon>
        <taxon>Metschnikowiaceae</taxon>
        <taxon>Candidozyma</taxon>
    </lineage>
</organism>
<dbReference type="EMBL" id="PKFO01000008">
    <property type="protein sequence ID" value="PVH22576.1"/>
    <property type="molecule type" value="Genomic_DNA"/>
</dbReference>
<name>A0A2V1AYK2_9ASCO</name>
<dbReference type="GeneID" id="37010478"/>
<dbReference type="RefSeq" id="XP_025343516.1">
    <property type="nucleotide sequence ID" value="XM_025488749.1"/>
</dbReference>
<sequence length="303" mass="33953">MGFFDFYKKQADHTNELESLGFKASDCDQVCDSCTSKFPSSINLAEASGEDLWGTTKPYGLHIVIPTNKADWPHDAISGSGPLAQNIDRWASNTSVVLGDSSKVKVTVSSLSSLKLESDNDYMDAKKGDILLLPFFVWVKNLKAEQAAQVLDSIVPKLVEYRDKQLEELPATLNILFSDVVVEADINSAYIFLCSHRTRDKKCGVTAPIMKKEMDLHLRDLGLYRDFGDERNGGVLVSYVNHIGGHKYAANVIIYIKKTGRNIWLARCKPNNVVPIINECIINDGKVWPEKVRQVQKFKPIDW</sequence>
<dbReference type="InterPro" id="IPR036249">
    <property type="entry name" value="Thioredoxin-like_sf"/>
</dbReference>
<protein>
    <recommendedName>
        <fullName evidence="3">Actin patches distal protein 1</fullName>
    </recommendedName>
</protein>
<dbReference type="CDD" id="cd03062">
    <property type="entry name" value="TRX_Fd_Sucrase"/>
    <property type="match status" value="1"/>
</dbReference>
<dbReference type="OrthoDB" id="10253744at2759"/>
<dbReference type="InterPro" id="IPR009737">
    <property type="entry name" value="Aim32/Apd1-like"/>
</dbReference>
<accession>A0A2V1AYK2</accession>
<dbReference type="VEuPathDB" id="FungiDB:CXQ85_005148"/>
<dbReference type="PANTHER" id="PTHR31902">
    <property type="entry name" value="ACTIN PATCHES DISTAL PROTEIN 1"/>
    <property type="match status" value="1"/>
</dbReference>
<evidence type="ECO:0000313" key="2">
    <source>
        <dbReference type="Proteomes" id="UP000244309"/>
    </source>
</evidence>